<dbReference type="OrthoDB" id="432528at2759"/>
<evidence type="ECO:0000256" key="3">
    <source>
        <dbReference type="SAM" id="MobiDB-lite"/>
    </source>
</evidence>
<keyword evidence="6" id="KW-1185">Reference proteome</keyword>
<reference evidence="5" key="1">
    <citation type="journal article" date="2020" name="Fungal Divers.">
        <title>Resolving the Mortierellaceae phylogeny through synthesis of multi-gene phylogenetics and phylogenomics.</title>
        <authorList>
            <person name="Vandepol N."/>
            <person name="Liber J."/>
            <person name="Desiro A."/>
            <person name="Na H."/>
            <person name="Kennedy M."/>
            <person name="Barry K."/>
            <person name="Grigoriev I.V."/>
            <person name="Miller A.N."/>
            <person name="O'Donnell K."/>
            <person name="Stajich J.E."/>
            <person name="Bonito G."/>
        </authorList>
    </citation>
    <scope>NUCLEOTIDE SEQUENCE</scope>
    <source>
        <strain evidence="5">NVP60</strain>
    </source>
</reference>
<dbReference type="SUPFAM" id="SSF117281">
    <property type="entry name" value="Kelch motif"/>
    <property type="match status" value="1"/>
</dbReference>
<comment type="caution">
    <text evidence="5">The sequence shown here is derived from an EMBL/GenBank/DDBJ whole genome shotgun (WGS) entry which is preliminary data.</text>
</comment>
<feature type="region of interest" description="Disordered" evidence="3">
    <location>
        <begin position="179"/>
        <end position="201"/>
    </location>
</feature>
<gene>
    <name evidence="5" type="ORF">BGZ97_006280</name>
</gene>
<dbReference type="EMBL" id="JAAAIN010000279">
    <property type="protein sequence ID" value="KAG0316867.1"/>
    <property type="molecule type" value="Genomic_DNA"/>
</dbReference>
<feature type="region of interest" description="Disordered" evidence="3">
    <location>
        <begin position="276"/>
        <end position="320"/>
    </location>
</feature>
<evidence type="ECO:0000313" key="5">
    <source>
        <dbReference type="EMBL" id="KAG0316867.1"/>
    </source>
</evidence>
<keyword evidence="4" id="KW-0472">Membrane</keyword>
<sequence>MTIYTISTGATTSSFIPTTLVGVQISYSFTWCQPRKAFMLFTGDITTVNPFFEYIPSSGQWTNVASTSSGAIPTFKLRSCMVSAYNGTKMLLFGGDTGSASVATLSILDVKTMAWSKAKDAPDTRSDMACSVSGDNFIVWGGYKRNIADVIIGVPTTPLIYNLASGEWTTKYVRSNRYNPTGPGELSDVTSNGEKTGGGGSKSNAVAIGGGVAGGLAVIAVVAFLTIRRRRQKLGQDYNDTKHTEAISQYNTAPPSMDHTNPQSHIQLLQSELAQSQKQLAIQNSGNPKYDPNALPTTEHTGLRAPQGGGEPSTAEYHRRDQREIKIEVMQAKLQDLQMQLKLS</sequence>
<dbReference type="Proteomes" id="UP000823405">
    <property type="component" value="Unassembled WGS sequence"/>
</dbReference>
<evidence type="ECO:0000256" key="1">
    <source>
        <dbReference type="ARBA" id="ARBA00022441"/>
    </source>
</evidence>
<organism evidence="5 6">
    <name type="scientific">Linnemannia gamsii</name>
    <dbReference type="NCBI Taxonomy" id="64522"/>
    <lineage>
        <taxon>Eukaryota</taxon>
        <taxon>Fungi</taxon>
        <taxon>Fungi incertae sedis</taxon>
        <taxon>Mucoromycota</taxon>
        <taxon>Mortierellomycotina</taxon>
        <taxon>Mortierellomycetes</taxon>
        <taxon>Mortierellales</taxon>
        <taxon>Mortierellaceae</taxon>
        <taxon>Linnemannia</taxon>
    </lineage>
</organism>
<evidence type="ECO:0000256" key="2">
    <source>
        <dbReference type="ARBA" id="ARBA00022737"/>
    </source>
</evidence>
<feature type="compositionally biased region" description="Polar residues" evidence="3">
    <location>
        <begin position="276"/>
        <end position="287"/>
    </location>
</feature>
<dbReference type="AlphaFoldDB" id="A0A9P6RE97"/>
<evidence type="ECO:0000256" key="4">
    <source>
        <dbReference type="SAM" id="Phobius"/>
    </source>
</evidence>
<dbReference type="PANTHER" id="PTHR46093:SF18">
    <property type="entry name" value="FIBRONECTIN TYPE-III DOMAIN-CONTAINING PROTEIN"/>
    <property type="match status" value="1"/>
</dbReference>
<dbReference type="PANTHER" id="PTHR46093">
    <property type="entry name" value="ACYL-COA-BINDING DOMAIN-CONTAINING PROTEIN 5"/>
    <property type="match status" value="1"/>
</dbReference>
<protein>
    <recommendedName>
        <fullName evidence="7">Galactose oxidase</fullName>
    </recommendedName>
</protein>
<feature type="transmembrane region" description="Helical" evidence="4">
    <location>
        <begin position="205"/>
        <end position="227"/>
    </location>
</feature>
<proteinExistence type="predicted"/>
<dbReference type="InterPro" id="IPR015915">
    <property type="entry name" value="Kelch-typ_b-propeller"/>
</dbReference>
<keyword evidence="4" id="KW-0812">Transmembrane</keyword>
<keyword evidence="4" id="KW-1133">Transmembrane helix</keyword>
<evidence type="ECO:0008006" key="7">
    <source>
        <dbReference type="Google" id="ProtNLM"/>
    </source>
</evidence>
<name>A0A9P6RE97_9FUNG</name>
<evidence type="ECO:0000313" key="6">
    <source>
        <dbReference type="Proteomes" id="UP000823405"/>
    </source>
</evidence>
<keyword evidence="2" id="KW-0677">Repeat</keyword>
<accession>A0A9P6RE97</accession>
<dbReference type="Gene3D" id="2.120.10.80">
    <property type="entry name" value="Kelch-type beta propeller"/>
    <property type="match status" value="1"/>
</dbReference>
<keyword evidence="1" id="KW-0880">Kelch repeat</keyword>